<dbReference type="EMBL" id="BMAW01091561">
    <property type="protein sequence ID" value="GFS50487.1"/>
    <property type="molecule type" value="Genomic_DNA"/>
</dbReference>
<protein>
    <submittedName>
        <fullName evidence="1">Uncharacterized protein</fullName>
    </submittedName>
</protein>
<name>A0A8X6MF37_NEPPI</name>
<sequence length="80" mass="8876">MPFSVQHTPPVQWQDARFAWLGKPEICGIRPIELGLPSFTLVYLLGSQSSGEDSLFAGCMRNAQMLRGIPYCFLSADAKE</sequence>
<proteinExistence type="predicted"/>
<reference evidence="1" key="1">
    <citation type="submission" date="2020-08" db="EMBL/GenBank/DDBJ databases">
        <title>Multicomponent nature underlies the extraordinary mechanical properties of spider dragline silk.</title>
        <authorList>
            <person name="Kono N."/>
            <person name="Nakamura H."/>
            <person name="Mori M."/>
            <person name="Yoshida Y."/>
            <person name="Ohtoshi R."/>
            <person name="Malay A.D."/>
            <person name="Moran D.A.P."/>
            <person name="Tomita M."/>
            <person name="Numata K."/>
            <person name="Arakawa K."/>
        </authorList>
    </citation>
    <scope>NUCLEOTIDE SEQUENCE</scope>
</reference>
<evidence type="ECO:0000313" key="1">
    <source>
        <dbReference type="EMBL" id="GFS50487.1"/>
    </source>
</evidence>
<accession>A0A8X6MF37</accession>
<evidence type="ECO:0000313" key="2">
    <source>
        <dbReference type="Proteomes" id="UP000887013"/>
    </source>
</evidence>
<comment type="caution">
    <text evidence="1">The sequence shown here is derived from an EMBL/GenBank/DDBJ whole genome shotgun (WGS) entry which is preliminary data.</text>
</comment>
<gene>
    <name evidence="1" type="ORF">NPIL_448571</name>
</gene>
<keyword evidence="2" id="KW-1185">Reference proteome</keyword>
<organism evidence="1 2">
    <name type="scientific">Nephila pilipes</name>
    <name type="common">Giant wood spider</name>
    <name type="synonym">Nephila maculata</name>
    <dbReference type="NCBI Taxonomy" id="299642"/>
    <lineage>
        <taxon>Eukaryota</taxon>
        <taxon>Metazoa</taxon>
        <taxon>Ecdysozoa</taxon>
        <taxon>Arthropoda</taxon>
        <taxon>Chelicerata</taxon>
        <taxon>Arachnida</taxon>
        <taxon>Araneae</taxon>
        <taxon>Araneomorphae</taxon>
        <taxon>Entelegynae</taxon>
        <taxon>Araneoidea</taxon>
        <taxon>Nephilidae</taxon>
        <taxon>Nephila</taxon>
    </lineage>
</organism>
<dbReference type="Proteomes" id="UP000887013">
    <property type="component" value="Unassembled WGS sequence"/>
</dbReference>
<dbReference type="AlphaFoldDB" id="A0A8X6MF37"/>